<dbReference type="OrthoDB" id="5783963at2759"/>
<dbReference type="Proteomes" id="UP000298061">
    <property type="component" value="Unassembled WGS sequence"/>
</dbReference>
<dbReference type="PANTHER" id="PTHR15565">
    <property type="entry name" value="AATF PROTEIN APOPTOSIS ANTAGONIZING TRANSCRIPTION FACTOR"/>
    <property type="match status" value="1"/>
</dbReference>
<feature type="domain" description="AATF leucine zipper-containing" evidence="2">
    <location>
        <begin position="172"/>
        <end position="215"/>
    </location>
</feature>
<dbReference type="STRING" id="135208.A0A4Y9ZE52"/>
<dbReference type="AlphaFoldDB" id="A0A4Y9ZE52"/>
<evidence type="ECO:0000313" key="4">
    <source>
        <dbReference type="Proteomes" id="UP000298061"/>
    </source>
</evidence>
<proteinExistence type="predicted"/>
<evidence type="ECO:0000313" key="3">
    <source>
        <dbReference type="EMBL" id="TFY73096.1"/>
    </source>
</evidence>
<feature type="compositionally biased region" description="Acidic residues" evidence="1">
    <location>
        <begin position="87"/>
        <end position="111"/>
    </location>
</feature>
<organism evidence="3 4">
    <name type="scientific">Hericium alpestre</name>
    <dbReference type="NCBI Taxonomy" id="135208"/>
    <lineage>
        <taxon>Eukaryota</taxon>
        <taxon>Fungi</taxon>
        <taxon>Dikarya</taxon>
        <taxon>Basidiomycota</taxon>
        <taxon>Agaricomycotina</taxon>
        <taxon>Agaricomycetes</taxon>
        <taxon>Russulales</taxon>
        <taxon>Hericiaceae</taxon>
        <taxon>Hericium</taxon>
    </lineage>
</organism>
<feature type="non-terminal residue" evidence="3">
    <location>
        <position position="220"/>
    </location>
</feature>
<evidence type="ECO:0000256" key="1">
    <source>
        <dbReference type="SAM" id="MobiDB-lite"/>
    </source>
</evidence>
<evidence type="ECO:0000259" key="2">
    <source>
        <dbReference type="Pfam" id="PF13339"/>
    </source>
</evidence>
<dbReference type="InterPro" id="IPR025160">
    <property type="entry name" value="AATF"/>
</dbReference>
<gene>
    <name evidence="3" type="ORF">EWM64_g10916</name>
</gene>
<dbReference type="PANTHER" id="PTHR15565:SF0">
    <property type="entry name" value="PROTEIN AATF"/>
    <property type="match status" value="1"/>
</dbReference>
<dbReference type="GO" id="GO:0005730">
    <property type="term" value="C:nucleolus"/>
    <property type="evidence" value="ECO:0007669"/>
    <property type="project" value="TreeGrafter"/>
</dbReference>
<feature type="region of interest" description="Disordered" evidence="1">
    <location>
        <begin position="13"/>
        <end position="180"/>
    </location>
</feature>
<reference evidence="3 4" key="1">
    <citation type="submission" date="2019-02" db="EMBL/GenBank/DDBJ databases">
        <title>Genome sequencing of the rare red list fungi Hericium alpestre (H. flagellum).</title>
        <authorList>
            <person name="Buettner E."/>
            <person name="Kellner H."/>
        </authorList>
    </citation>
    <scope>NUCLEOTIDE SEQUENCE [LARGE SCALE GENOMIC DNA]</scope>
    <source>
        <strain evidence="3 4">DSM 108284</strain>
    </source>
</reference>
<dbReference type="EMBL" id="SFCI01003310">
    <property type="protein sequence ID" value="TFY73096.1"/>
    <property type="molecule type" value="Genomic_DNA"/>
</dbReference>
<feature type="compositionally biased region" description="Acidic residues" evidence="1">
    <location>
        <begin position="118"/>
        <end position="136"/>
    </location>
</feature>
<sequence length="220" mass="24355">MSNHRLSLAQQIALLDQPTPIDVDPEDDQGHEHIRTGSADLEDANDASAAAREHYVDVGPSALRKAQQSISDPKYDGVKTSRKALLDESEPSEDEQDDDAEEPAQEVDSEEIPSGSEPDFDEQQDDENEEETDEDESRPPPPLKSKPRVLEPDSEEPEPDLASTLRQTRAEDVKKGKAVKRQLALWDTLLDARIRMQKTVVAANTLPLPAHIPQYAAKPP</sequence>
<dbReference type="InterPro" id="IPR039223">
    <property type="entry name" value="AATF/Bfr2"/>
</dbReference>
<comment type="caution">
    <text evidence="3">The sequence shown here is derived from an EMBL/GenBank/DDBJ whole genome shotgun (WGS) entry which is preliminary data.</text>
</comment>
<dbReference type="Pfam" id="PF13339">
    <property type="entry name" value="AATF-Che1"/>
    <property type="match status" value="1"/>
</dbReference>
<keyword evidence="4" id="KW-1185">Reference proteome</keyword>
<protein>
    <recommendedName>
        <fullName evidence="2">AATF leucine zipper-containing domain-containing protein</fullName>
    </recommendedName>
</protein>
<accession>A0A4Y9ZE52</accession>
<name>A0A4Y9ZE52_9AGAM</name>